<organism evidence="6 7">
    <name type="scientific">Corchorus capsularis</name>
    <name type="common">Jute</name>
    <dbReference type="NCBI Taxonomy" id="210143"/>
    <lineage>
        <taxon>Eukaryota</taxon>
        <taxon>Viridiplantae</taxon>
        <taxon>Streptophyta</taxon>
        <taxon>Embryophyta</taxon>
        <taxon>Tracheophyta</taxon>
        <taxon>Spermatophyta</taxon>
        <taxon>Magnoliopsida</taxon>
        <taxon>eudicotyledons</taxon>
        <taxon>Gunneridae</taxon>
        <taxon>Pentapetalae</taxon>
        <taxon>rosids</taxon>
        <taxon>malvids</taxon>
        <taxon>Malvales</taxon>
        <taxon>Malvaceae</taxon>
        <taxon>Grewioideae</taxon>
        <taxon>Apeibeae</taxon>
        <taxon>Corchorus</taxon>
    </lineage>
</organism>
<dbReference type="AlphaFoldDB" id="A0A1R3G735"/>
<dbReference type="InterPro" id="IPR011333">
    <property type="entry name" value="SKP1/BTB/POZ_sf"/>
</dbReference>
<evidence type="ECO:0000259" key="5">
    <source>
        <dbReference type="PROSITE" id="PS51649"/>
    </source>
</evidence>
<dbReference type="Proteomes" id="UP000188268">
    <property type="component" value="Unassembled WGS sequence"/>
</dbReference>
<dbReference type="UniPathway" id="UPA00143"/>
<evidence type="ECO:0000259" key="4">
    <source>
        <dbReference type="PROSITE" id="PS50097"/>
    </source>
</evidence>
<proteinExistence type="inferred from homology"/>
<dbReference type="Gramene" id="OMO53893">
    <property type="protein sequence ID" value="OMO53893"/>
    <property type="gene ID" value="CCACVL1_28259"/>
</dbReference>
<comment type="similarity">
    <text evidence="3">Belongs to the NPH3 family.</text>
</comment>
<dbReference type="GO" id="GO:0016567">
    <property type="term" value="P:protein ubiquitination"/>
    <property type="evidence" value="ECO:0007669"/>
    <property type="project" value="UniProtKB-UniPathway"/>
</dbReference>
<protein>
    <recommendedName>
        <fullName evidence="8">BTB/POZ-like protein</fullName>
    </recommendedName>
</protein>
<dbReference type="Gene3D" id="3.30.710.10">
    <property type="entry name" value="Potassium Channel Kv1.1, Chain A"/>
    <property type="match status" value="1"/>
</dbReference>
<evidence type="ECO:0000313" key="6">
    <source>
        <dbReference type="EMBL" id="OMO53893.1"/>
    </source>
</evidence>
<dbReference type="OMA" id="NFASQRK"/>
<dbReference type="Pfam" id="PF00651">
    <property type="entry name" value="BTB"/>
    <property type="match status" value="1"/>
</dbReference>
<evidence type="ECO:0000256" key="1">
    <source>
        <dbReference type="ARBA" id="ARBA00004906"/>
    </source>
</evidence>
<dbReference type="PROSITE" id="PS50097">
    <property type="entry name" value="BTB"/>
    <property type="match status" value="1"/>
</dbReference>
<dbReference type="OrthoDB" id="624345at2759"/>
<sequence>MSVIRVGPPYGTNTRGIAPYNHRVSGVPVRMPVLQVAPYGTNTRGIAPYHHRVPGVPVLRGQRWLCSREISHITFHYPDGRQDSYLVKEVEKEESLVKLEVVKEESLVKLDSNIDAIESVASSAHSVGNKYLGSVFAVGVAVTFVHRFGPPGFIKNLLNQLGLKNSILVGALLMMVGASVISKESSVASSPFSSPNVTALLKIKIISWSQETGLPVSMRVRVGERTFSLHKYPLFSKSGYFQKRLTESNEVELPQDFPGGPETFEMIALFIYGSTTLVDPFNVAALRCAAEFLEMTEEYSIGNLCERFDLYLNQVVLQSWDDTLIVLQKCQMLLPWSEELLIVSRCIESLAFMACMEILDPERRRDQPVVTLEALAGEAWSCETVKAIASKDLWIKDLIALPFGFFRRIIGSLRRQGMKEKYVSPIIVFYANKWVLSKKTRQYWENSGEKVADSDTSNKASVILQGILDLLPIGDKASRAIPVGFYFALLSRCLEFGFRNDSKMKLQDQIASMLHFAQVEDFLFPQIGTESFSSSLELATMKRIFSTYASFNMDTNPTPSASNYIVSELWDTYLAQIASDPEMEPKMFMELVELLPISCRQSHDQLYRAMNSFLQAHKDITQEEKGSVCKYLNCQKLSQEACIEAVQNELMPLRLIVQALFVQQINTHQAFKECSDSFRFTGQFFGSLSSSRCPNSRSLNLGESPYLDGAEADGKPLSFLLQNDRSMERNYESTSFRLQSLEQELMSLKKSLPWHNMSKKTDSNPNKLQSVKPFGLEGRSLSKKRNPLGQVTGCIGSVNFASQRKYASRLIKIIRRFSLFGVRKSKRKAGASGLWAKSI</sequence>
<name>A0A1R3G735_COCAP</name>
<dbReference type="InterPro" id="IPR000210">
    <property type="entry name" value="BTB/POZ_dom"/>
</dbReference>
<accession>A0A1R3G735</accession>
<keyword evidence="7" id="KW-1185">Reference proteome</keyword>
<keyword evidence="2" id="KW-0833">Ubl conjugation pathway</keyword>
<evidence type="ECO:0000256" key="2">
    <source>
        <dbReference type="ARBA" id="ARBA00022786"/>
    </source>
</evidence>
<dbReference type="PANTHER" id="PTHR32370">
    <property type="entry name" value="OS12G0117600 PROTEIN"/>
    <property type="match status" value="1"/>
</dbReference>
<evidence type="ECO:0000313" key="7">
    <source>
        <dbReference type="Proteomes" id="UP000188268"/>
    </source>
</evidence>
<evidence type="ECO:0000256" key="3">
    <source>
        <dbReference type="PROSITE-ProRule" id="PRU00982"/>
    </source>
</evidence>
<reference evidence="6 7" key="1">
    <citation type="submission" date="2013-09" db="EMBL/GenBank/DDBJ databases">
        <title>Corchorus capsularis genome sequencing.</title>
        <authorList>
            <person name="Alam M."/>
            <person name="Haque M.S."/>
            <person name="Islam M.S."/>
            <person name="Emdad E.M."/>
            <person name="Islam M.M."/>
            <person name="Ahmed B."/>
            <person name="Halim A."/>
            <person name="Hossen Q.M.M."/>
            <person name="Hossain M.Z."/>
            <person name="Ahmed R."/>
            <person name="Khan M.M."/>
            <person name="Islam R."/>
            <person name="Rashid M.M."/>
            <person name="Khan S.A."/>
            <person name="Rahman M.S."/>
            <person name="Alam M."/>
        </authorList>
    </citation>
    <scope>NUCLEOTIDE SEQUENCE [LARGE SCALE GENOMIC DNA]</scope>
    <source>
        <strain evidence="7">cv. CVL-1</strain>
        <tissue evidence="6">Whole seedling</tissue>
    </source>
</reference>
<evidence type="ECO:0008006" key="8">
    <source>
        <dbReference type="Google" id="ProtNLM"/>
    </source>
</evidence>
<dbReference type="EMBL" id="AWWV01015095">
    <property type="protein sequence ID" value="OMO53893.1"/>
    <property type="molecule type" value="Genomic_DNA"/>
</dbReference>
<comment type="caution">
    <text evidence="6">The sequence shown here is derived from an EMBL/GenBank/DDBJ whole genome shotgun (WGS) entry which is preliminary data.</text>
</comment>
<dbReference type="SUPFAM" id="SSF54695">
    <property type="entry name" value="POZ domain"/>
    <property type="match status" value="1"/>
</dbReference>
<dbReference type="STRING" id="210143.A0A1R3G735"/>
<feature type="domain" description="NPH3" evidence="5">
    <location>
        <begin position="392"/>
        <end position="666"/>
    </location>
</feature>
<dbReference type="InterPro" id="IPR027356">
    <property type="entry name" value="NPH3_dom"/>
</dbReference>
<dbReference type="PROSITE" id="PS51649">
    <property type="entry name" value="NPH3"/>
    <property type="match status" value="1"/>
</dbReference>
<feature type="domain" description="BTB" evidence="4">
    <location>
        <begin position="216"/>
        <end position="280"/>
    </location>
</feature>
<comment type="pathway">
    <text evidence="1">Protein modification; protein ubiquitination.</text>
</comment>
<dbReference type="InterPro" id="IPR043454">
    <property type="entry name" value="NPH3/RPT2-like"/>
</dbReference>
<dbReference type="Pfam" id="PF03000">
    <property type="entry name" value="NPH3"/>
    <property type="match status" value="1"/>
</dbReference>
<gene>
    <name evidence="6" type="ORF">CCACVL1_28259</name>
</gene>